<dbReference type="PRINTS" id="PR01438">
    <property type="entry name" value="UNVRSLSTRESS"/>
</dbReference>
<dbReference type="CDD" id="cd00293">
    <property type="entry name" value="USP-like"/>
    <property type="match status" value="1"/>
</dbReference>
<dbReference type="SUPFAM" id="SSF52402">
    <property type="entry name" value="Adenine nucleotide alpha hydrolases-like"/>
    <property type="match status" value="1"/>
</dbReference>
<keyword evidence="4" id="KW-1185">Reference proteome</keyword>
<dbReference type="PANTHER" id="PTHR46268:SF6">
    <property type="entry name" value="UNIVERSAL STRESS PROTEIN UP12"/>
    <property type="match status" value="1"/>
</dbReference>
<dbReference type="Pfam" id="PF00582">
    <property type="entry name" value="Usp"/>
    <property type="match status" value="1"/>
</dbReference>
<dbReference type="Gene3D" id="3.40.50.620">
    <property type="entry name" value="HUPs"/>
    <property type="match status" value="1"/>
</dbReference>
<comment type="caution">
    <text evidence="3">The sequence shown here is derived from an EMBL/GenBank/DDBJ whole genome shotgun (WGS) entry which is preliminary data.</text>
</comment>
<reference evidence="4" key="1">
    <citation type="journal article" date="2020" name="Appl. Environ. Microbiol.">
        <title>Diazotrophic Anaeromyxobacter Isolates from Soils.</title>
        <authorList>
            <person name="Masuda Y."/>
            <person name="Yamanaka H."/>
            <person name="Xu Z.X."/>
            <person name="Shiratori Y."/>
            <person name="Aono T."/>
            <person name="Amachi S."/>
            <person name="Senoo K."/>
            <person name="Itoh H."/>
        </authorList>
    </citation>
    <scope>NUCLEOTIDE SEQUENCE [LARGE SCALE GENOMIC DNA]</scope>
    <source>
        <strain evidence="4">R267</strain>
    </source>
</reference>
<evidence type="ECO:0000259" key="2">
    <source>
        <dbReference type="Pfam" id="PF00582"/>
    </source>
</evidence>
<dbReference type="PANTHER" id="PTHR46268">
    <property type="entry name" value="STRESS RESPONSE PROTEIN NHAX"/>
    <property type="match status" value="1"/>
</dbReference>
<organism evidence="3 4">
    <name type="scientific">Anaeromyxobacter diazotrophicus</name>
    <dbReference type="NCBI Taxonomy" id="2590199"/>
    <lineage>
        <taxon>Bacteria</taxon>
        <taxon>Pseudomonadati</taxon>
        <taxon>Myxococcota</taxon>
        <taxon>Myxococcia</taxon>
        <taxon>Myxococcales</taxon>
        <taxon>Cystobacterineae</taxon>
        <taxon>Anaeromyxobacteraceae</taxon>
        <taxon>Anaeromyxobacter</taxon>
    </lineage>
</organism>
<dbReference type="AlphaFoldDB" id="A0A7I9VSL7"/>
<dbReference type="InterPro" id="IPR014729">
    <property type="entry name" value="Rossmann-like_a/b/a_fold"/>
</dbReference>
<accession>A0A7I9VSL7</accession>
<protein>
    <submittedName>
        <fullName evidence="3">Universal stress protein UspA</fullName>
    </submittedName>
</protein>
<sequence length="154" mass="16644">MAFPWMKVLCPIDFSDPARAAMRAAVEVCRLTGGELTLFHAYELPGYTLPEGSVVASPKMLQDLSDQAEVHLAEWKKLAEGMGAAKVRVEKGIGEPALSVVELAQERGFDLIVVGTHGRTGLRHALLGSVAERVVRRAGCPVLTIHPEGYARRA</sequence>
<dbReference type="InterPro" id="IPR006015">
    <property type="entry name" value="Universal_stress_UspA"/>
</dbReference>
<proteinExistence type="inferred from homology"/>
<dbReference type="EMBL" id="BJTG01000010">
    <property type="protein sequence ID" value="GEJ59079.1"/>
    <property type="molecule type" value="Genomic_DNA"/>
</dbReference>
<dbReference type="InterPro" id="IPR006016">
    <property type="entry name" value="UspA"/>
</dbReference>
<gene>
    <name evidence="3" type="ORF">AMYX_38200</name>
</gene>
<evidence type="ECO:0000256" key="1">
    <source>
        <dbReference type="ARBA" id="ARBA00008791"/>
    </source>
</evidence>
<evidence type="ECO:0000313" key="4">
    <source>
        <dbReference type="Proteomes" id="UP000503640"/>
    </source>
</evidence>
<name>A0A7I9VSL7_9BACT</name>
<dbReference type="RefSeq" id="WP_176068234.1">
    <property type="nucleotide sequence ID" value="NZ_BJTG01000010.1"/>
</dbReference>
<evidence type="ECO:0000313" key="3">
    <source>
        <dbReference type="EMBL" id="GEJ59079.1"/>
    </source>
</evidence>
<feature type="domain" description="UspA" evidence="2">
    <location>
        <begin position="6"/>
        <end position="146"/>
    </location>
</feature>
<comment type="similarity">
    <text evidence="1">Belongs to the universal stress protein A family.</text>
</comment>
<dbReference type="Proteomes" id="UP000503640">
    <property type="component" value="Unassembled WGS sequence"/>
</dbReference>